<evidence type="ECO:0000256" key="2">
    <source>
        <dbReference type="ARBA" id="ARBA00005898"/>
    </source>
</evidence>
<dbReference type="PANTHER" id="PTHR23135">
    <property type="entry name" value="MUR LIGASE FAMILY MEMBER"/>
    <property type="match status" value="1"/>
</dbReference>
<feature type="modified residue" description="N6-carboxylysine" evidence="12">
    <location>
        <position position="215"/>
    </location>
</feature>
<keyword evidence="11 12" id="KW-0961">Cell wall biogenesis/degradation</keyword>
<dbReference type="NCBIfam" id="NF001126">
    <property type="entry name" value="PRK00139.1-4"/>
    <property type="match status" value="1"/>
</dbReference>
<dbReference type="InterPro" id="IPR018109">
    <property type="entry name" value="Folylpolyglutamate_synth_CS"/>
</dbReference>
<evidence type="ECO:0000256" key="8">
    <source>
        <dbReference type="ARBA" id="ARBA00022960"/>
    </source>
</evidence>
<dbReference type="GO" id="GO:0004326">
    <property type="term" value="F:tetrahydrofolylpolyglutamate synthase activity"/>
    <property type="evidence" value="ECO:0007669"/>
    <property type="project" value="InterPro"/>
</dbReference>
<comment type="caution">
    <text evidence="17">The sequence shown here is derived from an EMBL/GenBank/DDBJ whole genome shotgun (WGS) entry which is preliminary data.</text>
</comment>
<comment type="function">
    <text evidence="12">Catalyzes the addition of an amino acid to the nucleotide precursor UDP-N-acetylmuramoyl-L-alanyl-D-glutamate (UMAG) in the biosynthesis of bacterial cell-wall peptidoglycan.</text>
</comment>
<keyword evidence="4 12" id="KW-0436">Ligase</keyword>
<reference evidence="17 18" key="1">
    <citation type="journal article" date="2010" name="Int. J. Syst. Evol. Microbiol.">
        <title>Bacillus horneckiae sp. nov., isolated from a spacecraft-assembly clean room.</title>
        <authorList>
            <person name="Vaishampayan P."/>
            <person name="Probst A."/>
            <person name="Krishnamurthi S."/>
            <person name="Ghosh S."/>
            <person name="Osman S."/>
            <person name="McDowall A."/>
            <person name="Ruckmani A."/>
            <person name="Mayilraj S."/>
            <person name="Venkateswaran K."/>
        </authorList>
    </citation>
    <scope>NUCLEOTIDE SEQUENCE [LARGE SCALE GENOMIC DNA]</scope>
    <source>
        <strain evidence="18">1PO1SC</strain>
    </source>
</reference>
<evidence type="ECO:0000256" key="4">
    <source>
        <dbReference type="ARBA" id="ARBA00022598"/>
    </source>
</evidence>
<feature type="binding site" evidence="12">
    <location>
        <position position="175"/>
    </location>
    <ligand>
        <name>UDP-N-acetyl-alpha-D-muramoyl-L-alanyl-D-glutamate</name>
        <dbReference type="ChEBI" id="CHEBI:83900"/>
    </ligand>
</feature>
<evidence type="ECO:0000256" key="3">
    <source>
        <dbReference type="ARBA" id="ARBA00022490"/>
    </source>
</evidence>
<accession>A0A2N0ZBX4</accession>
<dbReference type="GO" id="GO:0008360">
    <property type="term" value="P:regulation of cell shape"/>
    <property type="evidence" value="ECO:0007669"/>
    <property type="project" value="UniProtKB-KW"/>
</dbReference>
<dbReference type="SUPFAM" id="SSF63418">
    <property type="entry name" value="MurE/MurF N-terminal domain"/>
    <property type="match status" value="1"/>
</dbReference>
<evidence type="ECO:0000256" key="10">
    <source>
        <dbReference type="ARBA" id="ARBA00023306"/>
    </source>
</evidence>
<dbReference type="GO" id="GO:0071555">
    <property type="term" value="P:cell wall organization"/>
    <property type="evidence" value="ECO:0007669"/>
    <property type="project" value="UniProtKB-KW"/>
</dbReference>
<comment type="cofactor">
    <cofactor evidence="12">
        <name>Mg(2+)</name>
        <dbReference type="ChEBI" id="CHEBI:18420"/>
    </cofactor>
</comment>
<dbReference type="InterPro" id="IPR000713">
    <property type="entry name" value="Mur_ligase_N"/>
</dbReference>
<feature type="binding site" evidence="12">
    <location>
        <position position="29"/>
    </location>
    <ligand>
        <name>UDP-N-acetyl-alpha-D-muramoyl-L-alanyl-D-glutamate</name>
        <dbReference type="ChEBI" id="CHEBI:83900"/>
    </ligand>
</feature>
<dbReference type="GO" id="GO:0000287">
    <property type="term" value="F:magnesium ion binding"/>
    <property type="evidence" value="ECO:0007669"/>
    <property type="project" value="UniProtKB-UniRule"/>
</dbReference>
<dbReference type="HAMAP" id="MF_00208">
    <property type="entry name" value="MurE"/>
    <property type="match status" value="1"/>
</dbReference>
<evidence type="ECO:0000256" key="11">
    <source>
        <dbReference type="ARBA" id="ARBA00023316"/>
    </source>
</evidence>
<dbReference type="GO" id="GO:0005737">
    <property type="term" value="C:cytoplasm"/>
    <property type="evidence" value="ECO:0007669"/>
    <property type="project" value="UniProtKB-SubCell"/>
</dbReference>
<dbReference type="Pfam" id="PF01225">
    <property type="entry name" value="Mur_ligase"/>
    <property type="match status" value="1"/>
</dbReference>
<feature type="binding site" evidence="12">
    <location>
        <position position="183"/>
    </location>
    <ligand>
        <name>UDP-N-acetyl-alpha-D-muramoyl-L-alanyl-D-glutamate</name>
        <dbReference type="ChEBI" id="CHEBI:83900"/>
    </ligand>
</feature>
<evidence type="ECO:0000256" key="7">
    <source>
        <dbReference type="ARBA" id="ARBA00022840"/>
    </source>
</evidence>
<comment type="pathway">
    <text evidence="1 12 13">Cell wall biogenesis; peptidoglycan biosynthesis.</text>
</comment>
<evidence type="ECO:0000256" key="5">
    <source>
        <dbReference type="ARBA" id="ARBA00022618"/>
    </source>
</evidence>
<keyword evidence="7 12" id="KW-0067">ATP-binding</keyword>
<dbReference type="Pfam" id="PF08245">
    <property type="entry name" value="Mur_ligase_M"/>
    <property type="match status" value="1"/>
</dbReference>
<comment type="subcellular location">
    <subcellularLocation>
        <location evidence="12 13">Cytoplasm</location>
    </subcellularLocation>
</comment>
<organism evidence="17 18">
    <name type="scientific">Cytobacillus horneckiae</name>
    <dbReference type="NCBI Taxonomy" id="549687"/>
    <lineage>
        <taxon>Bacteria</taxon>
        <taxon>Bacillati</taxon>
        <taxon>Bacillota</taxon>
        <taxon>Bacilli</taxon>
        <taxon>Bacillales</taxon>
        <taxon>Bacillaceae</taxon>
        <taxon>Cytobacillus</taxon>
    </lineage>
</organism>
<dbReference type="GO" id="GO:0051301">
    <property type="term" value="P:cell division"/>
    <property type="evidence" value="ECO:0007669"/>
    <property type="project" value="UniProtKB-KW"/>
</dbReference>
<dbReference type="Pfam" id="PF02875">
    <property type="entry name" value="Mur_ligase_C"/>
    <property type="match status" value="1"/>
</dbReference>
<feature type="binding site" evidence="12">
    <location>
        <position position="181"/>
    </location>
    <ligand>
        <name>UDP-N-acetyl-alpha-D-muramoyl-L-alanyl-D-glutamate</name>
        <dbReference type="ChEBI" id="CHEBI:83900"/>
    </ligand>
</feature>
<evidence type="ECO:0000259" key="15">
    <source>
        <dbReference type="Pfam" id="PF02875"/>
    </source>
</evidence>
<keyword evidence="6 12" id="KW-0547">Nucleotide-binding</keyword>
<keyword evidence="5 12" id="KW-0132">Cell division</keyword>
<evidence type="ECO:0000256" key="9">
    <source>
        <dbReference type="ARBA" id="ARBA00022984"/>
    </source>
</evidence>
<evidence type="ECO:0000256" key="12">
    <source>
        <dbReference type="HAMAP-Rule" id="MF_00208"/>
    </source>
</evidence>
<feature type="domain" description="Mur ligase N-terminal catalytic" evidence="14">
    <location>
        <begin position="22"/>
        <end position="95"/>
    </location>
</feature>
<keyword evidence="10 12" id="KW-0131">Cell cycle</keyword>
<dbReference type="GO" id="GO:0009252">
    <property type="term" value="P:peptidoglycan biosynthetic process"/>
    <property type="evidence" value="ECO:0007669"/>
    <property type="project" value="UniProtKB-UniRule"/>
</dbReference>
<evidence type="ECO:0000256" key="6">
    <source>
        <dbReference type="ARBA" id="ARBA00022741"/>
    </source>
</evidence>
<dbReference type="AlphaFoldDB" id="A0A2N0ZBX4"/>
<dbReference type="SUPFAM" id="SSF53244">
    <property type="entry name" value="MurD-like peptide ligases, peptide-binding domain"/>
    <property type="match status" value="1"/>
</dbReference>
<gene>
    <name evidence="12" type="primary">murE</name>
    <name evidence="17" type="ORF">CWS20_21390</name>
</gene>
<keyword evidence="3 12" id="KW-0963">Cytoplasm</keyword>
<dbReference type="Gene3D" id="3.40.1190.10">
    <property type="entry name" value="Mur-like, catalytic domain"/>
    <property type="match status" value="1"/>
</dbReference>
<evidence type="ECO:0000259" key="16">
    <source>
        <dbReference type="Pfam" id="PF08245"/>
    </source>
</evidence>
<keyword evidence="18" id="KW-1185">Reference proteome</keyword>
<sequence length="479" mass="53359">MKLAEIFAILGNRSGGISDLSINGIQSDSRKVKPGDVFVAVNGNVVDGHQYIAEAIEQGAAAVIGQQSLSSRLAIPYIKVDNSREALGKLVSHFYHYPSKKHIMIGITGTNGKTTTSYLIKHIIEKTGRTCGLIGTVENVINEQSFSPSNTTPDAVLLQKLLHESRDEFIILEISSHALNQSRTEGLELDFALFTNLSHDHLDYHHNMENYFSEKKKIFQLLKTTGEAVINYDNEWGKVLSGELTAIPFTLFGKDTEFEIKDVALKGQTSFTIHHNGEAFSIQLPLQGIHNVYNASMAFVTAYKMGIPPHNISAAFRSFPGVPGRFETFYNDKGARFVIDYAHTKDAFEYCLQTAKYQHAKNIYHIFGFRGGRDHTKRKEMVAASAKYSDGIILTLDDLNGEAKEDVILELKKHRASFPKSQVIPDRTIAIQTLWEAAREGDWVFITGKGPEEYKDDYQLGTSGDLDTLKFLKSKEAGT</sequence>
<feature type="binding site" evidence="12">
    <location>
        <begin position="151"/>
        <end position="152"/>
    </location>
    <ligand>
        <name>UDP-N-acetyl-alpha-D-muramoyl-L-alanyl-D-glutamate</name>
        <dbReference type="ChEBI" id="CHEBI:83900"/>
    </ligand>
</feature>
<protein>
    <recommendedName>
        <fullName evidence="12">UDP-N-acetylmuramyl-tripeptide synthetase</fullName>
        <ecNumber evidence="12">6.3.2.-</ecNumber>
    </recommendedName>
    <alternativeName>
        <fullName evidence="12">UDP-MurNAc-tripeptide synthetase</fullName>
    </alternativeName>
</protein>
<dbReference type="RefSeq" id="WP_066196595.1">
    <property type="nucleotide sequence ID" value="NZ_JAFDQP010000006.1"/>
</dbReference>
<dbReference type="GO" id="GO:0005524">
    <property type="term" value="F:ATP binding"/>
    <property type="evidence" value="ECO:0007669"/>
    <property type="project" value="UniProtKB-UniRule"/>
</dbReference>
<dbReference type="EMBL" id="PISD01000053">
    <property type="protein sequence ID" value="PKG27000.1"/>
    <property type="molecule type" value="Genomic_DNA"/>
</dbReference>
<feature type="domain" description="Mur ligase C-terminal" evidence="15">
    <location>
        <begin position="324"/>
        <end position="450"/>
    </location>
</feature>
<dbReference type="InterPro" id="IPR005761">
    <property type="entry name" value="UDP-N-AcMur-Glu-dNH2Pim_ligase"/>
</dbReference>
<proteinExistence type="inferred from homology"/>
<dbReference type="NCBIfam" id="TIGR01085">
    <property type="entry name" value="murE"/>
    <property type="match status" value="1"/>
</dbReference>
<dbReference type="InterPro" id="IPR035911">
    <property type="entry name" value="MurE/MurF_N"/>
</dbReference>
<dbReference type="Proteomes" id="UP000233343">
    <property type="component" value="Unassembled WGS sequence"/>
</dbReference>
<dbReference type="SUPFAM" id="SSF53623">
    <property type="entry name" value="MurD-like peptide ligases, catalytic domain"/>
    <property type="match status" value="1"/>
</dbReference>
<dbReference type="InterPro" id="IPR036615">
    <property type="entry name" value="Mur_ligase_C_dom_sf"/>
</dbReference>
<evidence type="ECO:0000256" key="1">
    <source>
        <dbReference type="ARBA" id="ARBA00004752"/>
    </source>
</evidence>
<dbReference type="InterPro" id="IPR004101">
    <property type="entry name" value="Mur_ligase_C"/>
</dbReference>
<dbReference type="InterPro" id="IPR013221">
    <property type="entry name" value="Mur_ligase_cen"/>
</dbReference>
<dbReference type="InterPro" id="IPR036565">
    <property type="entry name" value="Mur-like_cat_sf"/>
</dbReference>
<dbReference type="UniPathway" id="UPA00219"/>
<feature type="binding site" evidence="12">
    <location>
        <begin position="109"/>
        <end position="115"/>
    </location>
    <ligand>
        <name>ATP</name>
        <dbReference type="ChEBI" id="CHEBI:30616"/>
    </ligand>
</feature>
<feature type="binding site" evidence="12">
    <location>
        <position position="150"/>
    </location>
    <ligand>
        <name>UDP-N-acetyl-alpha-D-muramoyl-L-alanyl-D-glutamate</name>
        <dbReference type="ChEBI" id="CHEBI:83900"/>
    </ligand>
</feature>
<dbReference type="Gene3D" id="3.90.190.20">
    <property type="entry name" value="Mur ligase, C-terminal domain"/>
    <property type="match status" value="1"/>
</dbReference>
<comment type="caution">
    <text evidence="12">Lacks conserved residue(s) required for the propagation of feature annotation.</text>
</comment>
<keyword evidence="12" id="KW-0460">Magnesium</keyword>
<comment type="PTM">
    <text evidence="12">Carboxylation is probably crucial for Mg(2+) binding and, consequently, for the gamma-phosphate positioning of ATP.</text>
</comment>
<dbReference type="Gene3D" id="3.40.1390.10">
    <property type="entry name" value="MurE/MurF, N-terminal domain"/>
    <property type="match status" value="1"/>
</dbReference>
<keyword evidence="9 12" id="KW-0573">Peptidoglycan synthesis</keyword>
<keyword evidence="8 12" id="KW-0133">Cell shape</keyword>
<dbReference type="EC" id="6.3.2.-" evidence="12"/>
<comment type="similarity">
    <text evidence="2 12">Belongs to the MurCDEF family. MurE subfamily.</text>
</comment>
<evidence type="ECO:0000256" key="13">
    <source>
        <dbReference type="RuleBase" id="RU004135"/>
    </source>
</evidence>
<evidence type="ECO:0000313" key="17">
    <source>
        <dbReference type="EMBL" id="PKG27000.1"/>
    </source>
</evidence>
<name>A0A2N0ZBX4_9BACI</name>
<feature type="domain" description="Mur ligase central" evidence="16">
    <location>
        <begin position="107"/>
        <end position="301"/>
    </location>
</feature>
<evidence type="ECO:0000313" key="18">
    <source>
        <dbReference type="Proteomes" id="UP000233343"/>
    </source>
</evidence>
<evidence type="ECO:0000259" key="14">
    <source>
        <dbReference type="Pfam" id="PF01225"/>
    </source>
</evidence>
<dbReference type="PROSITE" id="PS01011">
    <property type="entry name" value="FOLYLPOLYGLU_SYNT_1"/>
    <property type="match status" value="1"/>
</dbReference>
<dbReference type="PANTHER" id="PTHR23135:SF4">
    <property type="entry name" value="UDP-N-ACETYLMURAMOYL-L-ALANYL-D-GLUTAMATE--2,6-DIAMINOPIMELATE LIGASE MURE HOMOLOG, CHLOROPLASTIC"/>
    <property type="match status" value="1"/>
</dbReference>